<dbReference type="AlphaFoldDB" id="A0A4Y2KQ49"/>
<evidence type="ECO:0000313" key="2">
    <source>
        <dbReference type="EMBL" id="GBN03777.1"/>
    </source>
</evidence>
<protein>
    <submittedName>
        <fullName evidence="2">Uncharacterized protein</fullName>
    </submittedName>
</protein>
<keyword evidence="1" id="KW-0812">Transmembrane</keyword>
<gene>
    <name evidence="2" type="ORF">AVEN_103269_1</name>
</gene>
<keyword evidence="1" id="KW-0472">Membrane</keyword>
<proteinExistence type="predicted"/>
<evidence type="ECO:0000256" key="1">
    <source>
        <dbReference type="SAM" id="Phobius"/>
    </source>
</evidence>
<dbReference type="Proteomes" id="UP000499080">
    <property type="component" value="Unassembled WGS sequence"/>
</dbReference>
<organism evidence="2 3">
    <name type="scientific">Araneus ventricosus</name>
    <name type="common">Orbweaver spider</name>
    <name type="synonym">Epeira ventricosa</name>
    <dbReference type="NCBI Taxonomy" id="182803"/>
    <lineage>
        <taxon>Eukaryota</taxon>
        <taxon>Metazoa</taxon>
        <taxon>Ecdysozoa</taxon>
        <taxon>Arthropoda</taxon>
        <taxon>Chelicerata</taxon>
        <taxon>Arachnida</taxon>
        <taxon>Araneae</taxon>
        <taxon>Araneomorphae</taxon>
        <taxon>Entelegynae</taxon>
        <taxon>Araneoidea</taxon>
        <taxon>Araneidae</taxon>
        <taxon>Araneus</taxon>
    </lineage>
</organism>
<reference evidence="2 3" key="1">
    <citation type="journal article" date="2019" name="Sci. Rep.">
        <title>Orb-weaving spider Araneus ventricosus genome elucidates the spidroin gene catalogue.</title>
        <authorList>
            <person name="Kono N."/>
            <person name="Nakamura H."/>
            <person name="Ohtoshi R."/>
            <person name="Moran D.A.P."/>
            <person name="Shinohara A."/>
            <person name="Yoshida Y."/>
            <person name="Fujiwara M."/>
            <person name="Mori M."/>
            <person name="Tomita M."/>
            <person name="Arakawa K."/>
        </authorList>
    </citation>
    <scope>NUCLEOTIDE SEQUENCE [LARGE SCALE GENOMIC DNA]</scope>
</reference>
<keyword evidence="3" id="KW-1185">Reference proteome</keyword>
<evidence type="ECO:0000313" key="3">
    <source>
        <dbReference type="Proteomes" id="UP000499080"/>
    </source>
</evidence>
<accession>A0A4Y2KQ49</accession>
<feature type="non-terminal residue" evidence="2">
    <location>
        <position position="88"/>
    </location>
</feature>
<name>A0A4Y2KQ49_ARAVE</name>
<sequence>MSPLCGRQCASSVRFSFSATRDRDPFVIFGSSRAEEVVPSSNESANTSLYIGVFVAVTVFFIVLVVLIWMVKRIKSRDPSMYRVPAAS</sequence>
<keyword evidence="1" id="KW-1133">Transmembrane helix</keyword>
<dbReference type="EMBL" id="BGPR01004827">
    <property type="protein sequence ID" value="GBN03777.1"/>
    <property type="molecule type" value="Genomic_DNA"/>
</dbReference>
<comment type="caution">
    <text evidence="2">The sequence shown here is derived from an EMBL/GenBank/DDBJ whole genome shotgun (WGS) entry which is preliminary data.</text>
</comment>
<feature type="transmembrane region" description="Helical" evidence="1">
    <location>
        <begin position="49"/>
        <end position="71"/>
    </location>
</feature>